<keyword evidence="2" id="KW-1133">Transmembrane helix</keyword>
<gene>
    <name evidence="4" type="primary">LOC105426391</name>
</gene>
<sequence length="219" mass="24572">MGKSKSRESGLTWSTISTESLDHGRHYEGSHGETRLVKRVMIMMMVILIVGMMLMVLGVILLVRGLIREDDKAIRVWWNDLFIIGLLAILTGVFLLGLNGIIRAMLPRSMCSGTTRHVPIQPPNGVRGGDQRVDRSPRQTSEVDEASVIGRSVILFENDEIDRSGVVSGTDHRGDHQRPRQDLNHQQFQHGETRKLSQNMILEAKREFVANSIVHSKSS</sequence>
<accession>A0A6I9WVH0</accession>
<feature type="transmembrane region" description="Helical" evidence="2">
    <location>
        <begin position="81"/>
        <end position="102"/>
    </location>
</feature>
<feature type="compositionally biased region" description="Polar residues" evidence="1">
    <location>
        <begin position="184"/>
        <end position="193"/>
    </location>
</feature>
<feature type="transmembrane region" description="Helical" evidence="2">
    <location>
        <begin position="40"/>
        <end position="61"/>
    </location>
</feature>
<keyword evidence="2" id="KW-0812">Transmembrane</keyword>
<feature type="region of interest" description="Disordered" evidence="1">
    <location>
        <begin position="165"/>
        <end position="193"/>
    </location>
</feature>
<dbReference type="Proteomes" id="UP000504615">
    <property type="component" value="Unplaced"/>
</dbReference>
<evidence type="ECO:0000313" key="4">
    <source>
        <dbReference type="RefSeq" id="XP_011635901.1"/>
    </source>
</evidence>
<feature type="compositionally biased region" description="Basic and acidic residues" evidence="1">
    <location>
        <begin position="170"/>
        <end position="183"/>
    </location>
</feature>
<keyword evidence="2" id="KW-0472">Membrane</keyword>
<evidence type="ECO:0000256" key="2">
    <source>
        <dbReference type="SAM" id="Phobius"/>
    </source>
</evidence>
<reference evidence="4" key="1">
    <citation type="submission" date="2025-08" db="UniProtKB">
        <authorList>
            <consortium name="RefSeq"/>
        </authorList>
    </citation>
    <scope>IDENTIFICATION</scope>
</reference>
<protein>
    <submittedName>
        <fullName evidence="4">Uncharacterized protein LOC105426391</fullName>
    </submittedName>
</protein>
<evidence type="ECO:0000313" key="3">
    <source>
        <dbReference type="Proteomes" id="UP000504615"/>
    </source>
</evidence>
<evidence type="ECO:0000256" key="1">
    <source>
        <dbReference type="SAM" id="MobiDB-lite"/>
    </source>
</evidence>
<dbReference type="GeneID" id="105426391"/>
<dbReference type="KEGG" id="pbar:105426391"/>
<proteinExistence type="predicted"/>
<dbReference type="AlphaFoldDB" id="A0A6I9WVH0"/>
<feature type="region of interest" description="Disordered" evidence="1">
    <location>
        <begin position="115"/>
        <end position="142"/>
    </location>
</feature>
<organism evidence="3 4">
    <name type="scientific">Pogonomyrmex barbatus</name>
    <name type="common">red harvester ant</name>
    <dbReference type="NCBI Taxonomy" id="144034"/>
    <lineage>
        <taxon>Eukaryota</taxon>
        <taxon>Metazoa</taxon>
        <taxon>Ecdysozoa</taxon>
        <taxon>Arthropoda</taxon>
        <taxon>Hexapoda</taxon>
        <taxon>Insecta</taxon>
        <taxon>Pterygota</taxon>
        <taxon>Neoptera</taxon>
        <taxon>Endopterygota</taxon>
        <taxon>Hymenoptera</taxon>
        <taxon>Apocrita</taxon>
        <taxon>Aculeata</taxon>
        <taxon>Formicoidea</taxon>
        <taxon>Formicidae</taxon>
        <taxon>Myrmicinae</taxon>
        <taxon>Pogonomyrmex</taxon>
    </lineage>
</organism>
<name>A0A6I9WVH0_9HYME</name>
<dbReference type="RefSeq" id="XP_011635901.1">
    <property type="nucleotide sequence ID" value="XM_011637599.1"/>
</dbReference>
<keyword evidence="3" id="KW-1185">Reference proteome</keyword>